<comment type="function">
    <text evidence="1">Probable catalytic subunit of a protein translocase for flagellum-specific export, or a proton translocase involved in local circuits at the flagellum.</text>
</comment>
<dbReference type="Pfam" id="PF00006">
    <property type="entry name" value="ATP-synt_ab"/>
    <property type="match status" value="1"/>
</dbReference>
<gene>
    <name evidence="20" type="primary">fliI</name>
    <name evidence="20" type="ORF">CRT60_09750</name>
</gene>
<keyword evidence="16" id="KW-0066">ATP synthesis</keyword>
<dbReference type="PANTHER" id="PTHR15184">
    <property type="entry name" value="ATP SYNTHASE"/>
    <property type="match status" value="1"/>
</dbReference>
<evidence type="ECO:0000256" key="17">
    <source>
        <dbReference type="ARBA" id="ARBA00034006"/>
    </source>
</evidence>
<evidence type="ECO:0000259" key="19">
    <source>
        <dbReference type="SMART" id="SM00382"/>
    </source>
</evidence>
<dbReference type="InterPro" id="IPR005714">
    <property type="entry name" value="ATPase_T3SS_FliI/YscN"/>
</dbReference>
<comment type="subcellular location">
    <subcellularLocation>
        <location evidence="2">Cytoplasm</location>
    </subcellularLocation>
</comment>
<evidence type="ECO:0000256" key="18">
    <source>
        <dbReference type="SAM" id="MobiDB-lite"/>
    </source>
</evidence>
<dbReference type="GO" id="GO:0030257">
    <property type="term" value="C:type III protein secretion system complex"/>
    <property type="evidence" value="ECO:0007669"/>
    <property type="project" value="InterPro"/>
</dbReference>
<dbReference type="CDD" id="cd18117">
    <property type="entry name" value="ATP-synt_flagellum-secretory_path_III_N"/>
    <property type="match status" value="1"/>
</dbReference>
<dbReference type="CDD" id="cd01136">
    <property type="entry name" value="ATPase_flagellum-secretory_path_III"/>
    <property type="match status" value="1"/>
</dbReference>
<dbReference type="PANTHER" id="PTHR15184:SF9">
    <property type="entry name" value="SPI-1 TYPE 3 SECRETION SYSTEM ATPASE"/>
    <property type="match status" value="1"/>
</dbReference>
<evidence type="ECO:0000256" key="2">
    <source>
        <dbReference type="ARBA" id="ARBA00004496"/>
    </source>
</evidence>
<dbReference type="EC" id="7.1.2.2" evidence="4"/>
<dbReference type="NCBIfam" id="TIGR01026">
    <property type="entry name" value="fliI_yscN"/>
    <property type="match status" value="1"/>
</dbReference>
<dbReference type="EMBL" id="PDKW01000039">
    <property type="protein sequence ID" value="PGH58207.1"/>
    <property type="molecule type" value="Genomic_DNA"/>
</dbReference>
<keyword evidence="8" id="KW-0547">Nucleotide-binding</keyword>
<dbReference type="InterPro" id="IPR050053">
    <property type="entry name" value="ATPase_alpha/beta_chains"/>
</dbReference>
<evidence type="ECO:0000313" key="21">
    <source>
        <dbReference type="Proteomes" id="UP000225379"/>
    </source>
</evidence>
<dbReference type="Proteomes" id="UP000225379">
    <property type="component" value="Unassembled WGS sequence"/>
</dbReference>
<keyword evidence="12" id="KW-0653">Protein transport</keyword>
<dbReference type="GO" id="GO:0009288">
    <property type="term" value="C:bacterial-type flagellum"/>
    <property type="evidence" value="ECO:0007669"/>
    <property type="project" value="InterPro"/>
</dbReference>
<feature type="domain" description="AAA+ ATPase" evidence="19">
    <location>
        <begin position="160"/>
        <end position="344"/>
    </location>
</feature>
<evidence type="ECO:0000256" key="5">
    <source>
        <dbReference type="ARBA" id="ARBA00020580"/>
    </source>
</evidence>
<evidence type="ECO:0000256" key="12">
    <source>
        <dbReference type="ARBA" id="ARBA00022927"/>
    </source>
</evidence>
<keyword evidence="13" id="KW-1278">Translocase</keyword>
<dbReference type="InterPro" id="IPR022426">
    <property type="entry name" value="FliI_clade3"/>
</dbReference>
<dbReference type="CDD" id="cd18114">
    <property type="entry name" value="ATP-synt_flagellum-secretory_path_III_C"/>
    <property type="match status" value="1"/>
</dbReference>
<evidence type="ECO:0000256" key="9">
    <source>
        <dbReference type="ARBA" id="ARBA00022781"/>
    </source>
</evidence>
<keyword evidence="7" id="KW-0963">Cytoplasm</keyword>
<evidence type="ECO:0000256" key="4">
    <source>
        <dbReference type="ARBA" id="ARBA00012473"/>
    </source>
</evidence>
<evidence type="ECO:0000256" key="11">
    <source>
        <dbReference type="ARBA" id="ARBA00022840"/>
    </source>
</evidence>
<dbReference type="SUPFAM" id="SSF52540">
    <property type="entry name" value="P-loop containing nucleoside triphosphate hydrolases"/>
    <property type="match status" value="1"/>
</dbReference>
<evidence type="ECO:0000256" key="1">
    <source>
        <dbReference type="ARBA" id="ARBA00003290"/>
    </source>
</evidence>
<evidence type="ECO:0000256" key="7">
    <source>
        <dbReference type="ARBA" id="ARBA00022490"/>
    </source>
</evidence>
<dbReference type="PROSITE" id="PS00152">
    <property type="entry name" value="ATPASE_ALPHA_BETA"/>
    <property type="match status" value="1"/>
</dbReference>
<keyword evidence="15" id="KW-1006">Bacterial flagellum protein export</keyword>
<comment type="caution">
    <text evidence="20">The sequence shown here is derived from an EMBL/GenBank/DDBJ whole genome shotgun (WGS) entry which is preliminary data.</text>
</comment>
<dbReference type="GO" id="GO:0016887">
    <property type="term" value="F:ATP hydrolysis activity"/>
    <property type="evidence" value="ECO:0007669"/>
    <property type="project" value="InterPro"/>
</dbReference>
<proteinExistence type="inferred from homology"/>
<reference evidence="21" key="1">
    <citation type="submission" date="2017-10" db="EMBL/GenBank/DDBJ databases">
        <authorList>
            <person name="Kravchenko I.K."/>
            <person name="Grouzdev D.S."/>
        </authorList>
    </citation>
    <scope>NUCLEOTIDE SEQUENCE [LARGE SCALE GENOMIC DNA]</scope>
    <source>
        <strain evidence="21">B2</strain>
    </source>
</reference>
<comment type="catalytic activity">
    <reaction evidence="17">
        <text>ATP + H2O + cellular proteinSide 1 = ADP + phosphate + cellular proteinSide 2.</text>
        <dbReference type="EC" id="7.4.2.8"/>
    </reaction>
</comment>
<dbReference type="FunFam" id="3.40.50.12240:FF:000002">
    <property type="entry name" value="Flagellum-specific ATP synthase FliI"/>
    <property type="match status" value="1"/>
</dbReference>
<keyword evidence="14" id="KW-0406">Ion transport</keyword>
<dbReference type="RefSeq" id="WP_098736189.1">
    <property type="nucleotide sequence ID" value="NZ_PDKW01000039.1"/>
</dbReference>
<dbReference type="NCBIfam" id="TIGR03498">
    <property type="entry name" value="FliI_clade3"/>
    <property type="match status" value="1"/>
</dbReference>
<evidence type="ECO:0000313" key="20">
    <source>
        <dbReference type="EMBL" id="PGH58207.1"/>
    </source>
</evidence>
<dbReference type="SMART" id="SM00382">
    <property type="entry name" value="AAA"/>
    <property type="match status" value="1"/>
</dbReference>
<dbReference type="GO" id="GO:0005737">
    <property type="term" value="C:cytoplasm"/>
    <property type="evidence" value="ECO:0007669"/>
    <property type="project" value="UniProtKB-SubCell"/>
</dbReference>
<dbReference type="Gene3D" id="3.40.50.12240">
    <property type="match status" value="1"/>
</dbReference>
<dbReference type="InterPro" id="IPR040627">
    <property type="entry name" value="T3SS_ATPase_C"/>
</dbReference>
<dbReference type="Pfam" id="PF18269">
    <property type="entry name" value="T3SS_ATPase_C"/>
    <property type="match status" value="1"/>
</dbReference>
<evidence type="ECO:0000256" key="16">
    <source>
        <dbReference type="ARBA" id="ARBA00023310"/>
    </source>
</evidence>
<evidence type="ECO:0000256" key="14">
    <source>
        <dbReference type="ARBA" id="ARBA00023065"/>
    </source>
</evidence>
<dbReference type="InterPro" id="IPR027417">
    <property type="entry name" value="P-loop_NTPase"/>
</dbReference>
<dbReference type="InterPro" id="IPR000194">
    <property type="entry name" value="ATPase_F1/V1/A1_a/bsu_nucl-bd"/>
</dbReference>
<dbReference type="GO" id="GO:0005524">
    <property type="term" value="F:ATP binding"/>
    <property type="evidence" value="ECO:0007669"/>
    <property type="project" value="UniProtKB-KW"/>
</dbReference>
<evidence type="ECO:0000256" key="15">
    <source>
        <dbReference type="ARBA" id="ARBA00023225"/>
    </source>
</evidence>
<protein>
    <recommendedName>
        <fullName evidence="5">Flagellum-specific ATP synthase</fullName>
        <ecNumber evidence="4">7.1.2.2</ecNumber>
    </recommendedName>
</protein>
<feature type="region of interest" description="Disordered" evidence="18">
    <location>
        <begin position="113"/>
        <end position="139"/>
    </location>
</feature>
<keyword evidence="6" id="KW-0813">Transport</keyword>
<evidence type="ECO:0000256" key="6">
    <source>
        <dbReference type="ARBA" id="ARBA00022448"/>
    </source>
</evidence>
<dbReference type="GO" id="GO:0030254">
    <property type="term" value="P:protein secretion by the type III secretion system"/>
    <property type="evidence" value="ECO:0007669"/>
    <property type="project" value="InterPro"/>
</dbReference>
<accession>A0A2B8BLV7</accession>
<dbReference type="AlphaFoldDB" id="A0A2B8BLV7"/>
<dbReference type="GO" id="GO:0008564">
    <property type="term" value="F:protein-exporting ATPase activity"/>
    <property type="evidence" value="ECO:0007669"/>
    <property type="project" value="UniProtKB-EC"/>
</dbReference>
<comment type="similarity">
    <text evidence="3">Belongs to the ATPase alpha/beta chains family.</text>
</comment>
<keyword evidence="21" id="KW-1185">Reference proteome</keyword>
<organism evidence="20 21">
    <name type="scientific">Azospirillum palustre</name>
    <dbReference type="NCBI Taxonomy" id="2044885"/>
    <lineage>
        <taxon>Bacteria</taxon>
        <taxon>Pseudomonadati</taxon>
        <taxon>Pseudomonadota</taxon>
        <taxon>Alphaproteobacteria</taxon>
        <taxon>Rhodospirillales</taxon>
        <taxon>Azospirillaceae</taxon>
        <taxon>Azospirillum</taxon>
    </lineage>
</organism>
<evidence type="ECO:0000256" key="13">
    <source>
        <dbReference type="ARBA" id="ARBA00022967"/>
    </source>
</evidence>
<keyword evidence="9" id="KW-0375">Hydrogen ion transport</keyword>
<dbReference type="OrthoDB" id="9801639at2"/>
<keyword evidence="10" id="KW-1005">Bacterial flagellum biogenesis</keyword>
<name>A0A2B8BLV7_9PROT</name>
<evidence type="ECO:0000256" key="10">
    <source>
        <dbReference type="ARBA" id="ARBA00022795"/>
    </source>
</evidence>
<dbReference type="GO" id="GO:0044781">
    <property type="term" value="P:bacterial-type flagellum organization"/>
    <property type="evidence" value="ECO:0007669"/>
    <property type="project" value="UniProtKB-KW"/>
</dbReference>
<keyword evidence="11" id="KW-0067">ATP-binding</keyword>
<dbReference type="InterPro" id="IPR003593">
    <property type="entry name" value="AAA+_ATPase"/>
</dbReference>
<dbReference type="InterPro" id="IPR020003">
    <property type="entry name" value="ATPase_a/bsu_AS"/>
</dbReference>
<evidence type="ECO:0000256" key="3">
    <source>
        <dbReference type="ARBA" id="ARBA00008936"/>
    </source>
</evidence>
<sequence length="445" mass="48122">MTFDIDQLIRDIDLIPDSSRYGRVTAVSGLMVEVGGIEKELSVGGRCIVETRDRRQVPCEVVGFRQGRALAMPFGALDGVGLGCRALVAGDQARIYPTDAWLGRVVNALGEPVDGKGPLPKGPEGTPIRNTPPNAHSRARVGQKLDLGIRAINAFLTCCRGQRMGIFAGSGVGKSSVMSMLARFSAAEVAVIGLIGERGRELQEFITEDLGEEGLARSVVVCATSDEAPLMRKQAAYMTLAVAEHFRDQGRDVLCMMDSVTRFAMAQREIGLSAGEPPTTKGYPPTVFAELPRLLERAGPGVVGSGTITGLFTVLVDGDDHNEPIADAVRGILDGHIVMERQIGERGRYPAINILRSVSRTMPGCNTANENELVGHARRLLSSYDNMAEMIRLGAYRRGTDPQVDEAIHFQPALEAFLKQSKREATDLETSYAMLAEIFGVQWPQ</sequence>
<evidence type="ECO:0000256" key="8">
    <source>
        <dbReference type="ARBA" id="ARBA00022741"/>
    </source>
</evidence>
<dbReference type="GO" id="GO:0046933">
    <property type="term" value="F:proton-transporting ATP synthase activity, rotational mechanism"/>
    <property type="evidence" value="ECO:0007669"/>
    <property type="project" value="TreeGrafter"/>
</dbReference>